<feature type="non-terminal residue" evidence="1">
    <location>
        <position position="26"/>
    </location>
</feature>
<organism evidence="1">
    <name type="scientific">hydrothermal vent metagenome</name>
    <dbReference type="NCBI Taxonomy" id="652676"/>
    <lineage>
        <taxon>unclassified sequences</taxon>
        <taxon>metagenomes</taxon>
        <taxon>ecological metagenomes</taxon>
    </lineage>
</organism>
<reference evidence="1" key="1">
    <citation type="submission" date="2018-06" db="EMBL/GenBank/DDBJ databases">
        <authorList>
            <person name="Zhirakovskaya E."/>
        </authorList>
    </citation>
    <scope>NUCLEOTIDE SEQUENCE</scope>
</reference>
<protein>
    <submittedName>
        <fullName evidence="1">Uncharacterized protein</fullName>
    </submittedName>
</protein>
<evidence type="ECO:0000313" key="1">
    <source>
        <dbReference type="EMBL" id="VAW34161.1"/>
    </source>
</evidence>
<gene>
    <name evidence="1" type="ORF">MNBD_GAMMA01-1949</name>
</gene>
<dbReference type="EMBL" id="UOEW01000063">
    <property type="protein sequence ID" value="VAW34161.1"/>
    <property type="molecule type" value="Genomic_DNA"/>
</dbReference>
<accession>A0A3B0USS6</accession>
<dbReference type="AlphaFoldDB" id="A0A3B0USS6"/>
<name>A0A3B0USS6_9ZZZZ</name>
<sequence length="26" mass="2999">MTSIDEKIKQALSDEYNDIIAENEKT</sequence>
<proteinExistence type="predicted"/>